<gene>
    <name evidence="1" type="ORF">NPX36_05045</name>
</gene>
<proteinExistence type="predicted"/>
<name>A0ABY5NVL1_9FLAO</name>
<evidence type="ECO:0000313" key="1">
    <source>
        <dbReference type="EMBL" id="UUV22407.1"/>
    </source>
</evidence>
<dbReference type="RefSeq" id="WP_257500324.1">
    <property type="nucleotide sequence ID" value="NZ_CP102382.1"/>
</dbReference>
<protein>
    <submittedName>
        <fullName evidence="1">Uncharacterized protein</fullName>
    </submittedName>
</protein>
<evidence type="ECO:0000313" key="2">
    <source>
        <dbReference type="Proteomes" id="UP001317001"/>
    </source>
</evidence>
<dbReference type="EMBL" id="CP102382">
    <property type="protein sequence ID" value="UUV22407.1"/>
    <property type="molecule type" value="Genomic_DNA"/>
</dbReference>
<dbReference type="Proteomes" id="UP001317001">
    <property type="component" value="Chromosome"/>
</dbReference>
<accession>A0ABY5NVL1</accession>
<keyword evidence="2" id="KW-1185">Reference proteome</keyword>
<sequence length="171" mass="20115">MKKIFILLMSSLGLISCTSDDFEPKEEVNRGTIEVDFKGEKLNFGYKSYNGIVTNQTNDTVAYTYFARLDKDDMNYYDIKVYAFLTKDKKLDHLEMKFIPVENSSGWHYSYTYEENPMVYSNVTYNPETNWLTANFEGYLYYGWEETEPVHLTNGKINVPVKGLNIEYDKW</sequence>
<reference evidence="1 2" key="1">
    <citation type="submission" date="2022-08" db="EMBL/GenBank/DDBJ databases">
        <title>Myroides zhujiangensis sp. nov., a novel bacterium isolated from sediment in the Pearl River Estuary.</title>
        <authorList>
            <person name="Cui L."/>
        </authorList>
    </citation>
    <scope>NUCLEOTIDE SEQUENCE [LARGE SCALE GENOMIC DNA]</scope>
    <source>
        <strain evidence="1 2">SCSIO 72103</strain>
    </source>
</reference>
<organism evidence="1 2">
    <name type="scientific">Paenimyroides aestuarii</name>
    <dbReference type="NCBI Taxonomy" id="2968490"/>
    <lineage>
        <taxon>Bacteria</taxon>
        <taxon>Pseudomonadati</taxon>
        <taxon>Bacteroidota</taxon>
        <taxon>Flavobacteriia</taxon>
        <taxon>Flavobacteriales</taxon>
        <taxon>Flavobacteriaceae</taxon>
        <taxon>Paenimyroides</taxon>
    </lineage>
</organism>
<dbReference type="PROSITE" id="PS51257">
    <property type="entry name" value="PROKAR_LIPOPROTEIN"/>
    <property type="match status" value="1"/>
</dbReference>